<keyword evidence="2 8" id="KW-0808">Transferase</keyword>
<proteinExistence type="inferred from homology"/>
<dbReference type="InterPro" id="IPR039430">
    <property type="entry name" value="Thymidylate_kin-like_dom"/>
</dbReference>
<protein>
    <recommendedName>
        <fullName evidence="8">Thymidylate kinase</fullName>
        <ecNumber evidence="8">2.7.4.9</ecNumber>
    </recommendedName>
    <alternativeName>
        <fullName evidence="8">dTMP kinase</fullName>
    </alternativeName>
</protein>
<evidence type="ECO:0000256" key="4">
    <source>
        <dbReference type="ARBA" id="ARBA00022741"/>
    </source>
</evidence>
<comment type="caution">
    <text evidence="8">Lacks conserved residue(s) required for the propagation of feature annotation.</text>
</comment>
<evidence type="ECO:0000259" key="9">
    <source>
        <dbReference type="Pfam" id="PF02223"/>
    </source>
</evidence>
<dbReference type="SUPFAM" id="SSF52540">
    <property type="entry name" value="P-loop containing nucleoside triphosphate hydrolases"/>
    <property type="match status" value="1"/>
</dbReference>
<name>A0A0G0LWU8_9BACT</name>
<evidence type="ECO:0000256" key="3">
    <source>
        <dbReference type="ARBA" id="ARBA00022727"/>
    </source>
</evidence>
<comment type="function">
    <text evidence="8">Phosphorylation of dTMP to form dTDP in both de novo and salvage pathways of dTTP synthesis.</text>
</comment>
<dbReference type="GO" id="GO:0006227">
    <property type="term" value="P:dUDP biosynthetic process"/>
    <property type="evidence" value="ECO:0007669"/>
    <property type="project" value="TreeGrafter"/>
</dbReference>
<dbReference type="GO" id="GO:0006235">
    <property type="term" value="P:dTTP biosynthetic process"/>
    <property type="evidence" value="ECO:0007669"/>
    <property type="project" value="UniProtKB-UniRule"/>
</dbReference>
<dbReference type="Pfam" id="PF02223">
    <property type="entry name" value="Thymidylate_kin"/>
    <property type="match status" value="1"/>
</dbReference>
<evidence type="ECO:0000256" key="6">
    <source>
        <dbReference type="ARBA" id="ARBA00022840"/>
    </source>
</evidence>
<evidence type="ECO:0000256" key="8">
    <source>
        <dbReference type="HAMAP-Rule" id="MF_00165"/>
    </source>
</evidence>
<dbReference type="EMBL" id="LBVU01000002">
    <property type="protein sequence ID" value="KKQ92500.1"/>
    <property type="molecule type" value="Genomic_DNA"/>
</dbReference>
<evidence type="ECO:0000313" key="10">
    <source>
        <dbReference type="EMBL" id="KKQ92500.1"/>
    </source>
</evidence>
<evidence type="ECO:0000313" key="11">
    <source>
        <dbReference type="Proteomes" id="UP000034774"/>
    </source>
</evidence>
<reference evidence="10 11" key="1">
    <citation type="journal article" date="2015" name="Nature">
        <title>rRNA introns, odd ribosomes, and small enigmatic genomes across a large radiation of phyla.</title>
        <authorList>
            <person name="Brown C.T."/>
            <person name="Hug L.A."/>
            <person name="Thomas B.C."/>
            <person name="Sharon I."/>
            <person name="Castelle C.J."/>
            <person name="Singh A."/>
            <person name="Wilkins M.J."/>
            <person name="Williams K.H."/>
            <person name="Banfield J.F."/>
        </authorList>
    </citation>
    <scope>NUCLEOTIDE SEQUENCE [LARGE SCALE GENOMIC DNA]</scope>
</reference>
<keyword evidence="6 8" id="KW-0067">ATP-binding</keyword>
<accession>A0A0G0LWU8</accession>
<dbReference type="AlphaFoldDB" id="A0A0G0LWU8"/>
<evidence type="ECO:0000256" key="5">
    <source>
        <dbReference type="ARBA" id="ARBA00022777"/>
    </source>
</evidence>
<feature type="domain" description="Thymidylate kinase-like" evidence="9">
    <location>
        <begin position="9"/>
        <end position="191"/>
    </location>
</feature>
<gene>
    <name evidence="8" type="primary">tmk</name>
    <name evidence="10" type="ORF">UT17_C0002G0163</name>
</gene>
<dbReference type="HAMAP" id="MF_00165">
    <property type="entry name" value="Thymidylate_kinase"/>
    <property type="match status" value="1"/>
</dbReference>
<keyword evidence="3 8" id="KW-0545">Nucleotide biosynthesis</keyword>
<dbReference type="PANTHER" id="PTHR10344">
    <property type="entry name" value="THYMIDYLATE KINASE"/>
    <property type="match status" value="1"/>
</dbReference>
<dbReference type="GO" id="GO:0005524">
    <property type="term" value="F:ATP binding"/>
    <property type="evidence" value="ECO:0007669"/>
    <property type="project" value="UniProtKB-UniRule"/>
</dbReference>
<dbReference type="GO" id="GO:0006233">
    <property type="term" value="P:dTDP biosynthetic process"/>
    <property type="evidence" value="ECO:0007669"/>
    <property type="project" value="InterPro"/>
</dbReference>
<dbReference type="GO" id="GO:0004798">
    <property type="term" value="F:dTMP kinase activity"/>
    <property type="evidence" value="ECO:0007669"/>
    <property type="project" value="UniProtKB-UniRule"/>
</dbReference>
<dbReference type="GO" id="GO:0005737">
    <property type="term" value="C:cytoplasm"/>
    <property type="evidence" value="ECO:0007669"/>
    <property type="project" value="TreeGrafter"/>
</dbReference>
<keyword evidence="5 8" id="KW-0418">Kinase</keyword>
<dbReference type="EC" id="2.7.4.9" evidence="8"/>
<comment type="catalytic activity">
    <reaction evidence="7 8">
        <text>dTMP + ATP = dTDP + ADP</text>
        <dbReference type="Rhea" id="RHEA:13517"/>
        <dbReference type="ChEBI" id="CHEBI:30616"/>
        <dbReference type="ChEBI" id="CHEBI:58369"/>
        <dbReference type="ChEBI" id="CHEBI:63528"/>
        <dbReference type="ChEBI" id="CHEBI:456216"/>
        <dbReference type="EC" id="2.7.4.9"/>
    </reaction>
</comment>
<evidence type="ECO:0000256" key="1">
    <source>
        <dbReference type="ARBA" id="ARBA00009776"/>
    </source>
</evidence>
<dbReference type="InterPro" id="IPR027417">
    <property type="entry name" value="P-loop_NTPase"/>
</dbReference>
<dbReference type="STRING" id="1618572.UT17_C0002G0163"/>
<evidence type="ECO:0000256" key="7">
    <source>
        <dbReference type="ARBA" id="ARBA00048743"/>
    </source>
</evidence>
<sequence>MKKGSFVVIEGPDGTGKETQAKLLMSRFQEQRIPVEFFDLPQYETSFFGNLVGRFLKGEFGGLKEVNPYLASLTYAGDRWQASSKINEMLLGGVNVVSNRYFLSNVAHQSAKLPVEERPKFIQFLQELEYVVYGIPKEDLNIVLHIPAEISAQLIELKKARAYLDGGKKDIHEADVAYQLEVAGIYQDIPNFFPNIVGIDCTKEGKLKTPEEIHNLVWNEVREKAFKSPEGNRGGHERR</sequence>
<organism evidence="10 11">
    <name type="scientific">Candidatus Woesebacteria bacterium GW2011_GWB1_39_10</name>
    <dbReference type="NCBI Taxonomy" id="1618572"/>
    <lineage>
        <taxon>Bacteria</taxon>
        <taxon>Candidatus Woeseibacteriota</taxon>
    </lineage>
</organism>
<dbReference type="Gene3D" id="3.40.50.300">
    <property type="entry name" value="P-loop containing nucleotide triphosphate hydrolases"/>
    <property type="match status" value="1"/>
</dbReference>
<evidence type="ECO:0000256" key="2">
    <source>
        <dbReference type="ARBA" id="ARBA00022679"/>
    </source>
</evidence>
<comment type="similarity">
    <text evidence="1 8">Belongs to the thymidylate kinase family.</text>
</comment>
<keyword evidence="4 8" id="KW-0547">Nucleotide-binding</keyword>
<dbReference type="Proteomes" id="UP000034774">
    <property type="component" value="Unassembled WGS sequence"/>
</dbReference>
<dbReference type="InterPro" id="IPR018094">
    <property type="entry name" value="Thymidylate_kinase"/>
</dbReference>
<dbReference type="PANTHER" id="PTHR10344:SF4">
    <property type="entry name" value="UMP-CMP KINASE 2, MITOCHONDRIAL"/>
    <property type="match status" value="1"/>
</dbReference>
<comment type="caution">
    <text evidence="10">The sequence shown here is derived from an EMBL/GenBank/DDBJ whole genome shotgun (WGS) entry which is preliminary data.</text>
</comment>